<accession>A0A511N023</accession>
<feature type="region of interest" description="Disordered" evidence="1">
    <location>
        <begin position="58"/>
        <end position="81"/>
    </location>
</feature>
<evidence type="ECO:0000256" key="1">
    <source>
        <dbReference type="SAM" id="MobiDB-lite"/>
    </source>
</evidence>
<evidence type="ECO:0000313" key="3">
    <source>
        <dbReference type="Proteomes" id="UP000321306"/>
    </source>
</evidence>
<reference evidence="2 3" key="1">
    <citation type="submission" date="2019-07" db="EMBL/GenBank/DDBJ databases">
        <title>Whole genome shotgun sequence of Deinococcus cellulosilyticus NBRC 106333.</title>
        <authorList>
            <person name="Hosoyama A."/>
            <person name="Uohara A."/>
            <person name="Ohji S."/>
            <person name="Ichikawa N."/>
        </authorList>
    </citation>
    <scope>NUCLEOTIDE SEQUENCE [LARGE SCALE GENOMIC DNA]</scope>
    <source>
        <strain evidence="2 3">NBRC 106333</strain>
    </source>
</reference>
<dbReference type="Proteomes" id="UP000321306">
    <property type="component" value="Unassembled WGS sequence"/>
</dbReference>
<keyword evidence="3" id="KW-1185">Reference proteome</keyword>
<proteinExistence type="predicted"/>
<sequence>MACTPPDGIHKPSNELGLNAAFQKPVVFFIGAGEATAKVLCPTGQQDFRKTLTAPGIVEETPLPEIPDLDHAGTGQQSTPA</sequence>
<evidence type="ECO:0000313" key="2">
    <source>
        <dbReference type="EMBL" id="GEM45787.1"/>
    </source>
</evidence>
<organism evidence="2 3">
    <name type="scientific">Deinococcus cellulosilyticus (strain DSM 18568 / NBRC 106333 / KACC 11606 / 5516J-15)</name>
    <dbReference type="NCBI Taxonomy" id="1223518"/>
    <lineage>
        <taxon>Bacteria</taxon>
        <taxon>Thermotogati</taxon>
        <taxon>Deinococcota</taxon>
        <taxon>Deinococci</taxon>
        <taxon>Deinococcales</taxon>
        <taxon>Deinococcaceae</taxon>
        <taxon>Deinococcus</taxon>
    </lineage>
</organism>
<protein>
    <submittedName>
        <fullName evidence="2">Uncharacterized protein</fullName>
    </submittedName>
</protein>
<dbReference type="EMBL" id="BJXB01000005">
    <property type="protein sequence ID" value="GEM45787.1"/>
    <property type="molecule type" value="Genomic_DNA"/>
</dbReference>
<comment type="caution">
    <text evidence="2">The sequence shown here is derived from an EMBL/GenBank/DDBJ whole genome shotgun (WGS) entry which is preliminary data.</text>
</comment>
<gene>
    <name evidence="2" type="ORF">DC3_14220</name>
</gene>
<dbReference type="AlphaFoldDB" id="A0A511N023"/>
<name>A0A511N023_DEIC1</name>